<comment type="caution">
    <text evidence="4">The sequence shown here is derived from an EMBL/GenBank/DDBJ whole genome shotgun (WGS) entry which is preliminary data.</text>
</comment>
<dbReference type="Pfam" id="PF00149">
    <property type="entry name" value="Metallophos"/>
    <property type="match status" value="1"/>
</dbReference>
<evidence type="ECO:0000256" key="1">
    <source>
        <dbReference type="ARBA" id="ARBA00022801"/>
    </source>
</evidence>
<feature type="domain" description="Calcineurin-like phosphoesterase" evidence="3">
    <location>
        <begin position="1"/>
        <end position="162"/>
    </location>
</feature>
<dbReference type="GO" id="GO:0016787">
    <property type="term" value="F:hydrolase activity"/>
    <property type="evidence" value="ECO:0007669"/>
    <property type="project" value="UniProtKB-KW"/>
</dbReference>
<evidence type="ECO:0000259" key="3">
    <source>
        <dbReference type="Pfam" id="PF00149"/>
    </source>
</evidence>
<dbReference type="EMBL" id="JBJKFK010000934">
    <property type="protein sequence ID" value="KAL3314674.1"/>
    <property type="molecule type" value="Genomic_DNA"/>
</dbReference>
<evidence type="ECO:0000256" key="2">
    <source>
        <dbReference type="ARBA" id="ARBA00023180"/>
    </source>
</evidence>
<evidence type="ECO:0000313" key="5">
    <source>
        <dbReference type="Proteomes" id="UP001626550"/>
    </source>
</evidence>
<dbReference type="AlphaFoldDB" id="A0ABD2Q508"/>
<organism evidence="4 5">
    <name type="scientific">Cichlidogyrus casuarinus</name>
    <dbReference type="NCBI Taxonomy" id="1844966"/>
    <lineage>
        <taxon>Eukaryota</taxon>
        <taxon>Metazoa</taxon>
        <taxon>Spiralia</taxon>
        <taxon>Lophotrochozoa</taxon>
        <taxon>Platyhelminthes</taxon>
        <taxon>Monogenea</taxon>
        <taxon>Monopisthocotylea</taxon>
        <taxon>Dactylogyridea</taxon>
        <taxon>Ancyrocephalidae</taxon>
        <taxon>Cichlidogyrus</taxon>
    </lineage>
</organism>
<keyword evidence="2" id="KW-0325">Glycoprotein</keyword>
<evidence type="ECO:0000313" key="4">
    <source>
        <dbReference type="EMBL" id="KAL3314674.1"/>
    </source>
</evidence>
<reference evidence="4 5" key="1">
    <citation type="submission" date="2024-11" db="EMBL/GenBank/DDBJ databases">
        <title>Adaptive evolution of stress response genes in parasites aligns with host niche diversity.</title>
        <authorList>
            <person name="Hahn C."/>
            <person name="Resl P."/>
        </authorList>
    </citation>
    <scope>NUCLEOTIDE SEQUENCE [LARGE SCALE GENOMIC DNA]</scope>
    <source>
        <strain evidence="4">EGGRZ-B1_66</strain>
        <tissue evidence="4">Body</tissue>
    </source>
</reference>
<keyword evidence="1" id="KW-0378">Hydrolase</keyword>
<gene>
    <name evidence="4" type="primary">SMPDL3B_2</name>
    <name evidence="4" type="ORF">Ciccas_006701</name>
</gene>
<dbReference type="Gene3D" id="3.60.21.10">
    <property type="match status" value="1"/>
</dbReference>
<dbReference type="PANTHER" id="PTHR10340:SF57">
    <property type="entry name" value="METALLOPHOS DOMAIN-CONTAINING PROTEIN"/>
    <property type="match status" value="1"/>
</dbReference>
<dbReference type="PANTHER" id="PTHR10340">
    <property type="entry name" value="SPHINGOMYELIN PHOSPHODIESTERASE"/>
    <property type="match status" value="1"/>
</dbReference>
<proteinExistence type="predicted"/>
<accession>A0ABD2Q508</accession>
<protein>
    <submittedName>
        <fullName evidence="4">Acid sphingomyelinase-like phosphodiesterase 3b</fullName>
    </submittedName>
</protein>
<name>A0ABD2Q508_9PLAT</name>
<keyword evidence="5" id="KW-1185">Reference proteome</keyword>
<dbReference type="Proteomes" id="UP001626550">
    <property type="component" value="Unassembled WGS sequence"/>
</dbReference>
<dbReference type="InterPro" id="IPR004843">
    <property type="entry name" value="Calcineurin-like_PHP"/>
</dbReference>
<sequence>MGNHDVSPANLVNPSEASQVRKNWCTKLANVWSRFFEDQEEFRRFSDNCFHAMRIMNGEKIQYKLLALNGLLWYTNNPESKPTQTLENYDPLGQFDWIESHFKDARTNNYKVILASHIPPGASENSPQVYKHMWPMANDKLLSLLIQYSDVLLTFLAAHQHTDSFRVIYKNDS</sequence>
<dbReference type="SUPFAM" id="SSF56300">
    <property type="entry name" value="Metallo-dependent phosphatases"/>
    <property type="match status" value="1"/>
</dbReference>
<dbReference type="InterPro" id="IPR029052">
    <property type="entry name" value="Metallo-depent_PP-like"/>
</dbReference>